<feature type="compositionally biased region" description="Low complexity" evidence="5">
    <location>
        <begin position="532"/>
        <end position="556"/>
    </location>
</feature>
<feature type="compositionally biased region" description="Gly residues" evidence="5">
    <location>
        <begin position="732"/>
        <end position="753"/>
    </location>
</feature>
<feature type="compositionally biased region" description="Low complexity" evidence="5">
    <location>
        <begin position="674"/>
        <end position="695"/>
    </location>
</feature>
<dbReference type="Gene3D" id="3.30.420.40">
    <property type="match status" value="4"/>
</dbReference>
<feature type="compositionally biased region" description="Polar residues" evidence="5">
    <location>
        <begin position="383"/>
        <end position="403"/>
    </location>
</feature>
<evidence type="ECO:0000313" key="7">
    <source>
        <dbReference type="Proteomes" id="UP001500603"/>
    </source>
</evidence>
<dbReference type="PANTHER" id="PTHR19375">
    <property type="entry name" value="HEAT SHOCK PROTEIN 70KDA"/>
    <property type="match status" value="1"/>
</dbReference>
<evidence type="ECO:0000256" key="3">
    <source>
        <dbReference type="ARBA" id="ARBA00023186"/>
    </source>
</evidence>
<feature type="compositionally biased region" description="Low complexity" evidence="5">
    <location>
        <begin position="707"/>
        <end position="731"/>
    </location>
</feature>
<evidence type="ECO:0000256" key="4">
    <source>
        <dbReference type="RuleBase" id="RU003322"/>
    </source>
</evidence>
<gene>
    <name evidence="6" type="ORF">GCM10023318_59030</name>
</gene>
<feature type="compositionally biased region" description="Low complexity" evidence="5">
    <location>
        <begin position="632"/>
        <end position="653"/>
    </location>
</feature>
<dbReference type="SUPFAM" id="SSF53067">
    <property type="entry name" value="Actin-like ATPase domain"/>
    <property type="match status" value="2"/>
</dbReference>
<feature type="region of interest" description="Disordered" evidence="5">
    <location>
        <begin position="382"/>
        <end position="429"/>
    </location>
</feature>
<evidence type="ECO:0000313" key="6">
    <source>
        <dbReference type="EMBL" id="GAA5068565.1"/>
    </source>
</evidence>
<dbReference type="Gene3D" id="3.90.640.10">
    <property type="entry name" value="Actin, Chain A, domain 4"/>
    <property type="match status" value="1"/>
</dbReference>
<reference evidence="7" key="1">
    <citation type="journal article" date="2019" name="Int. J. Syst. Evol. Microbiol.">
        <title>The Global Catalogue of Microorganisms (GCM) 10K type strain sequencing project: providing services to taxonomists for standard genome sequencing and annotation.</title>
        <authorList>
            <consortium name="The Broad Institute Genomics Platform"/>
            <consortium name="The Broad Institute Genome Sequencing Center for Infectious Disease"/>
            <person name="Wu L."/>
            <person name="Ma J."/>
        </authorList>
    </citation>
    <scope>NUCLEOTIDE SEQUENCE [LARGE SCALE GENOMIC DNA]</scope>
    <source>
        <strain evidence="7">JCM 18298</strain>
    </source>
</reference>
<organism evidence="6 7">
    <name type="scientific">Nocardia callitridis</name>
    <dbReference type="NCBI Taxonomy" id="648753"/>
    <lineage>
        <taxon>Bacteria</taxon>
        <taxon>Bacillati</taxon>
        <taxon>Actinomycetota</taxon>
        <taxon>Actinomycetes</taxon>
        <taxon>Mycobacteriales</taxon>
        <taxon>Nocardiaceae</taxon>
        <taxon>Nocardia</taxon>
    </lineage>
</organism>
<feature type="region of interest" description="Disordered" evidence="5">
    <location>
        <begin position="443"/>
        <end position="753"/>
    </location>
</feature>
<comment type="caution">
    <text evidence="6">The sequence shown here is derived from an EMBL/GenBank/DDBJ whole genome shotgun (WGS) entry which is preliminary data.</text>
</comment>
<proteinExistence type="inferred from homology"/>
<sequence>MTGERPRPIVRARRTAVTFDSTGGIRIGGIPQFTSAVTDFADLTRDPEPVIIGGRIWSPANLVAAVVHNLRAAEPTDDEGTAAVTTYPATYSDKQVALLRQALDLSGAREIGLIPEPVAAAEWLEHEHGPLEPGFVLVYDLGGNSLDVTVVRVGSDWENHPMVGNPVRSYDFGGKPLGAMIARYARDTESGATASVSGLSMVDTDQLRVTHVRDSLEVVRSGVRRAGITMSDVSRILLVGGAARPAEVAATVAELGRPVVISTDPGQTISAGAAIMAAKTAGFGASEGRHSAPRVAVFSSAAVVSAVAMSAATVFGGPSGDPGLSPLQNRPFGTAGALLDSSTSVAPVWTAVPASGWLSGTSTGSPKTSAYGRFITPAAHVTPYSTSTDEGVRQESSPSGGSRHSFESHNPTENHPVPKRAKSGDYSDPAYFVNPMPFVKRLPVPATQAPTPPDDDKPTDPPPATDSGATKPVSHGDSTSGAASDAADKTPKDTSAGNPSNGGWTNHDTDTGVSVPSPAGNQTGHAPDLPDIPDGSSDTTTGTPSSGESDTSPGAGSAPGTGTGTEAGTDTGSGTDTGAGSDTGTDTGTGTDTDAGTGVGPDAGTGTGTGAGTGTGTGTGNGAGTGIGTGSDTGADSGGASNNGGLSTGASGTESSRNNSTGATTRNGSLGNHSSPNQSGKSSNSPSSGATPSGGNSSGKFGGSTGGSTSHTGSTGRTGSSPSGGLSSRGSSLGGGTSGGSHSGGMGGARGSH</sequence>
<feature type="compositionally biased region" description="Low complexity" evidence="5">
    <location>
        <begin position="475"/>
        <end position="485"/>
    </location>
</feature>
<keyword evidence="3" id="KW-0143">Chaperone</keyword>
<evidence type="ECO:0000256" key="5">
    <source>
        <dbReference type="SAM" id="MobiDB-lite"/>
    </source>
</evidence>
<feature type="compositionally biased region" description="Polar residues" evidence="5">
    <location>
        <begin position="654"/>
        <end position="673"/>
    </location>
</feature>
<feature type="compositionally biased region" description="Gly residues" evidence="5">
    <location>
        <begin position="597"/>
        <end position="631"/>
    </location>
</feature>
<feature type="compositionally biased region" description="Polar residues" evidence="5">
    <location>
        <begin position="493"/>
        <end position="524"/>
    </location>
</feature>
<comment type="similarity">
    <text evidence="4">Belongs to the heat shock protein 70 family.</text>
</comment>
<dbReference type="EMBL" id="BAABJM010000009">
    <property type="protein sequence ID" value="GAA5068565.1"/>
    <property type="molecule type" value="Genomic_DNA"/>
</dbReference>
<dbReference type="Proteomes" id="UP001500603">
    <property type="component" value="Unassembled WGS sequence"/>
</dbReference>
<evidence type="ECO:0008006" key="8">
    <source>
        <dbReference type="Google" id="ProtNLM"/>
    </source>
</evidence>
<keyword evidence="2 4" id="KW-0067">ATP-binding</keyword>
<feature type="compositionally biased region" description="Low complexity" evidence="5">
    <location>
        <begin position="566"/>
        <end position="596"/>
    </location>
</feature>
<keyword evidence="7" id="KW-1185">Reference proteome</keyword>
<dbReference type="Pfam" id="PF00012">
    <property type="entry name" value="HSP70"/>
    <property type="match status" value="2"/>
</dbReference>
<keyword evidence="1 4" id="KW-0547">Nucleotide-binding</keyword>
<evidence type="ECO:0000256" key="2">
    <source>
        <dbReference type="ARBA" id="ARBA00022840"/>
    </source>
</evidence>
<dbReference type="InterPro" id="IPR043129">
    <property type="entry name" value="ATPase_NBD"/>
</dbReference>
<dbReference type="InterPro" id="IPR013126">
    <property type="entry name" value="Hsp_70_fam"/>
</dbReference>
<feature type="compositionally biased region" description="Gly residues" evidence="5">
    <location>
        <begin position="696"/>
        <end position="706"/>
    </location>
</feature>
<evidence type="ECO:0000256" key="1">
    <source>
        <dbReference type="ARBA" id="ARBA00022741"/>
    </source>
</evidence>
<name>A0ABP9KZP2_9NOCA</name>
<accession>A0ABP9KZP2</accession>
<protein>
    <recommendedName>
        <fullName evidence="8">Hsp70 protein</fullName>
    </recommendedName>
</protein>